<comment type="cofactor">
    <cofactor evidence="1">
        <name>Mg(2+)</name>
        <dbReference type="ChEBI" id="CHEBI:18420"/>
    </cofactor>
</comment>
<proteinExistence type="inferred from homology"/>
<keyword evidence="1" id="KW-0479">Metal-binding</keyword>
<gene>
    <name evidence="3" type="ORF">ABID14_001289</name>
</gene>
<keyword evidence="1" id="KW-0500">Molybdenum</keyword>
<comment type="caution">
    <text evidence="3">The sequence shown here is derived from an EMBL/GenBank/DDBJ whole genome shotgun (WGS) entry which is preliminary data.</text>
</comment>
<name>A0ABV2JA36_9FIRM</name>
<dbReference type="Gene3D" id="3.40.980.10">
    <property type="entry name" value="MoaB/Mog-like domain"/>
    <property type="match status" value="1"/>
</dbReference>
<evidence type="ECO:0000313" key="4">
    <source>
        <dbReference type="Proteomes" id="UP001549162"/>
    </source>
</evidence>
<dbReference type="Pfam" id="PF00994">
    <property type="entry name" value="MoCF_biosynth"/>
    <property type="match status" value="1"/>
</dbReference>
<dbReference type="InterPro" id="IPR038987">
    <property type="entry name" value="MoeA-like"/>
</dbReference>
<keyword evidence="4" id="KW-1185">Reference proteome</keyword>
<keyword evidence="1" id="KW-0460">Magnesium</keyword>
<dbReference type="Proteomes" id="UP001549162">
    <property type="component" value="Unassembled WGS sequence"/>
</dbReference>
<keyword evidence="1" id="KW-0501">Molybdenum cofactor biosynthesis</keyword>
<dbReference type="CDD" id="cd03522">
    <property type="entry name" value="MoeA_like"/>
    <property type="match status" value="1"/>
</dbReference>
<keyword evidence="1" id="KW-0808">Transferase</keyword>
<dbReference type="SMART" id="SM00852">
    <property type="entry name" value="MoCF_biosynth"/>
    <property type="match status" value="1"/>
</dbReference>
<dbReference type="InterPro" id="IPR036425">
    <property type="entry name" value="MoaB/Mog-like_dom_sf"/>
</dbReference>
<evidence type="ECO:0000259" key="2">
    <source>
        <dbReference type="SMART" id="SM00852"/>
    </source>
</evidence>
<dbReference type="InterPro" id="IPR001453">
    <property type="entry name" value="MoaB/Mog_dom"/>
</dbReference>
<dbReference type="PANTHER" id="PTHR10192:SF28">
    <property type="entry name" value="MOLYBDOPTERIN MOLYBDENUMTRANSFERASE"/>
    <property type="match status" value="1"/>
</dbReference>
<feature type="domain" description="MoaB/Mog" evidence="2">
    <location>
        <begin position="175"/>
        <end position="307"/>
    </location>
</feature>
<dbReference type="RefSeq" id="WP_354368307.1">
    <property type="nucleotide sequence ID" value="NZ_JBEPMA010000007.1"/>
</dbReference>
<dbReference type="SUPFAM" id="SSF53218">
    <property type="entry name" value="Molybdenum cofactor biosynthesis proteins"/>
    <property type="match status" value="1"/>
</dbReference>
<reference evidence="3 4" key="1">
    <citation type="submission" date="2024-06" db="EMBL/GenBank/DDBJ databases">
        <title>Genomic Encyclopedia of Type Strains, Phase IV (KMG-IV): sequencing the most valuable type-strain genomes for metagenomic binning, comparative biology and taxonomic classification.</title>
        <authorList>
            <person name="Goeker M."/>
        </authorList>
    </citation>
    <scope>NUCLEOTIDE SEQUENCE [LARGE SCALE GENOMIC DNA]</scope>
    <source>
        <strain evidence="3 4">DSM 21460</strain>
    </source>
</reference>
<dbReference type="EC" id="2.10.1.1" evidence="1"/>
<sequence length="325" mass="36272">MIKKVKIEDAIGKPILHDLTGIKSDGFKGVLFRRNHIIKEDDIEKLKDIGKDNIYVGDLEDGQVHEEDAISRVANELIGQNISLSEISEGKITFISDVYGMFTIKRDALLKLNKRGIYTFATIKSYSTVKKGDKLVGARIVPLYTEEKEVENILSIAEEYGPIFEVEKFKKLKVGVIITGSEVYYGRIDDLFEPVIREKLSKFEAEIVGIVKCPDDINMIEEAARNFLNLNCDLIVFSGGMSVDPDDLTPRAIKNMCDNFIIQGVPIQPGNMLTVGKNKNTYLVGVPGASMHAKFTSFDIFLPRIFAGIELKKQDFTELGEGGLL</sequence>
<organism evidence="3 4">
    <name type="scientific">Peptoniphilus olsenii</name>
    <dbReference type="NCBI Taxonomy" id="411570"/>
    <lineage>
        <taxon>Bacteria</taxon>
        <taxon>Bacillati</taxon>
        <taxon>Bacillota</taxon>
        <taxon>Tissierellia</taxon>
        <taxon>Tissierellales</taxon>
        <taxon>Peptoniphilaceae</taxon>
        <taxon>Peptoniphilus</taxon>
    </lineage>
</organism>
<evidence type="ECO:0000313" key="3">
    <source>
        <dbReference type="EMBL" id="MET3617655.1"/>
    </source>
</evidence>
<dbReference type="PANTHER" id="PTHR10192">
    <property type="entry name" value="MOLYBDOPTERIN BIOSYNTHESIS PROTEIN"/>
    <property type="match status" value="1"/>
</dbReference>
<protein>
    <recommendedName>
        <fullName evidence="1">Molybdopterin molybdenumtransferase</fullName>
        <ecNumber evidence="1">2.10.1.1</ecNumber>
    </recommendedName>
</protein>
<comment type="similarity">
    <text evidence="1">Belongs to the MoeA family.</text>
</comment>
<comment type="pathway">
    <text evidence="1">Cofactor biosynthesis; molybdopterin biosynthesis.</text>
</comment>
<accession>A0ABV2JA36</accession>
<comment type="catalytic activity">
    <reaction evidence="1">
        <text>adenylyl-molybdopterin + molybdate = Mo-molybdopterin + AMP + H(+)</text>
        <dbReference type="Rhea" id="RHEA:35047"/>
        <dbReference type="ChEBI" id="CHEBI:15378"/>
        <dbReference type="ChEBI" id="CHEBI:36264"/>
        <dbReference type="ChEBI" id="CHEBI:62727"/>
        <dbReference type="ChEBI" id="CHEBI:71302"/>
        <dbReference type="ChEBI" id="CHEBI:456215"/>
    </reaction>
</comment>
<evidence type="ECO:0000256" key="1">
    <source>
        <dbReference type="RuleBase" id="RU365090"/>
    </source>
</evidence>
<dbReference type="EMBL" id="JBEPMA010000007">
    <property type="protein sequence ID" value="MET3617655.1"/>
    <property type="molecule type" value="Genomic_DNA"/>
</dbReference>
<comment type="function">
    <text evidence="1">Catalyzes the insertion of molybdate into adenylated molybdopterin with the concomitant release of AMP.</text>
</comment>